<dbReference type="AlphaFoldDB" id="R7TTI4"/>
<feature type="domain" description="C-type lectin" evidence="4">
    <location>
        <begin position="174"/>
        <end position="303"/>
    </location>
</feature>
<feature type="chain" id="PRO_5008787332" description="C-type lectin domain-containing protein" evidence="3">
    <location>
        <begin position="21"/>
        <end position="807"/>
    </location>
</feature>
<dbReference type="STRING" id="283909.R7TTI4"/>
<keyword evidence="1" id="KW-1015">Disulfide bond</keyword>
<dbReference type="InterPro" id="IPR001304">
    <property type="entry name" value="C-type_lectin-like"/>
</dbReference>
<dbReference type="EMBL" id="KB309310">
    <property type="protein sequence ID" value="ELT94781.1"/>
    <property type="molecule type" value="Genomic_DNA"/>
</dbReference>
<feature type="signal peptide" evidence="3">
    <location>
        <begin position="1"/>
        <end position="20"/>
    </location>
</feature>
<reference evidence="5 7" key="2">
    <citation type="journal article" date="2013" name="Nature">
        <title>Insights into bilaterian evolution from three spiralian genomes.</title>
        <authorList>
            <person name="Simakov O."/>
            <person name="Marletaz F."/>
            <person name="Cho S.J."/>
            <person name="Edsinger-Gonzales E."/>
            <person name="Havlak P."/>
            <person name="Hellsten U."/>
            <person name="Kuo D.H."/>
            <person name="Larsson T."/>
            <person name="Lv J."/>
            <person name="Arendt D."/>
            <person name="Savage R."/>
            <person name="Osoegawa K."/>
            <person name="de Jong P."/>
            <person name="Grimwood J."/>
            <person name="Chapman J.A."/>
            <person name="Shapiro H."/>
            <person name="Aerts A."/>
            <person name="Otillar R.P."/>
            <person name="Terry A.Y."/>
            <person name="Boore J.L."/>
            <person name="Grigoriev I.V."/>
            <person name="Lindberg D.R."/>
            <person name="Seaver E.C."/>
            <person name="Weisblat D.A."/>
            <person name="Putnam N.H."/>
            <person name="Rokhsar D.S."/>
        </authorList>
    </citation>
    <scope>NUCLEOTIDE SEQUENCE</scope>
    <source>
        <strain evidence="5 7">I ESC-2004</strain>
    </source>
</reference>
<keyword evidence="7" id="KW-1185">Reference proteome</keyword>
<proteinExistence type="predicted"/>
<dbReference type="SUPFAM" id="SSF56436">
    <property type="entry name" value="C-type lectin-like"/>
    <property type="match status" value="5"/>
</dbReference>
<keyword evidence="2" id="KW-0812">Transmembrane</keyword>
<evidence type="ECO:0000256" key="3">
    <source>
        <dbReference type="SAM" id="SignalP"/>
    </source>
</evidence>
<dbReference type="InterPro" id="IPR016187">
    <property type="entry name" value="CTDL_fold"/>
</dbReference>
<dbReference type="InterPro" id="IPR016186">
    <property type="entry name" value="C-type_lectin-like/link_sf"/>
</dbReference>
<dbReference type="SMART" id="SM00034">
    <property type="entry name" value="CLECT"/>
    <property type="match status" value="5"/>
</dbReference>
<dbReference type="EMBL" id="AMQN01012117">
    <property type="status" value="NOT_ANNOTATED_CDS"/>
    <property type="molecule type" value="Genomic_DNA"/>
</dbReference>
<evidence type="ECO:0000313" key="5">
    <source>
        <dbReference type="EMBL" id="ELT94781.1"/>
    </source>
</evidence>
<feature type="domain" description="C-type lectin" evidence="4">
    <location>
        <begin position="473"/>
        <end position="588"/>
    </location>
</feature>
<keyword evidence="3" id="KW-0732">Signal</keyword>
<evidence type="ECO:0000256" key="2">
    <source>
        <dbReference type="SAM" id="Phobius"/>
    </source>
</evidence>
<dbReference type="Gene3D" id="3.10.100.10">
    <property type="entry name" value="Mannose-Binding Protein A, subunit A"/>
    <property type="match status" value="5"/>
</dbReference>
<dbReference type="Proteomes" id="UP000014760">
    <property type="component" value="Unassembled WGS sequence"/>
</dbReference>
<dbReference type="CDD" id="cd00037">
    <property type="entry name" value="CLECT"/>
    <property type="match status" value="5"/>
</dbReference>
<keyword evidence="2" id="KW-0472">Membrane</keyword>
<dbReference type="EnsemblMetazoa" id="CapteT208366">
    <property type="protein sequence ID" value="CapteP208366"/>
    <property type="gene ID" value="CapteG208366"/>
</dbReference>
<feature type="domain" description="C-type lectin" evidence="4">
    <location>
        <begin position="330"/>
        <end position="444"/>
    </location>
</feature>
<dbReference type="OMA" id="PHTHIFR"/>
<evidence type="ECO:0000256" key="1">
    <source>
        <dbReference type="ARBA" id="ARBA00023157"/>
    </source>
</evidence>
<name>R7TTI4_CAPTE</name>
<sequence length="807" mass="89831">MSARSLAIVVVMLLSQSTESSWVEHDEEWFFISALSNSYQPTWHEAREFCFVQGGDLASIRNSEVNEFIRSQLEEDSFDGDVWLGLNDLHQAGSFSWIDGSQSEYENWADEQPSDGNGIFVKLCTYSKMGEWYNEDCGETKSFVCISSSPSEPPNTIPPTDPIEGFCYEGYVAAGNKCFKVVYLDASEKVGREEAVAACKAGPGLNPGLASIHSAVENNAIVQQLPDIIGDNNGLWIGLFTDTHVYNSDDWKWLDNTPVDYTNWIERSDSNYYDFCAEMVTVERYQGQWNFIHCTQNRSYVCQTYKDPNDVIATPPVTSEHNCTDGYSPFGESCFKISEHVVHFEDAEAACIAEGSHLASFQTMAENAFVSNLMLSNDVDNMWLGLRYNNDLKTYYWLDNWHVNFANWGSNQPDFKDGGGCVALQENGQWVDENCNELKHHVCKTTTATPLTTPSTPKGSCPSSNDEFTWVSYGANCYGMPIAKGLQYYWYAEAMCIAQSAHLASIHDRVANDWLVSLAIEHWGTQPNSYWMGLHQTETGAPHSWIDGTAVEFVNWAPGEPSDIDGLELCTRVYMTNYVGTWDDFWCEHTMLPYVCSAPKGNQTSTPTLPGDEPGECPGEEWVHSGSSCLWFGANEFLTWDEAQHECRSRGSSLSSVHSDSENWLIYDGLLKYTDLPSGGRSTWIGLHRPDAGSKFRWTDGSPYDYANWISGEPGIHLCVNVIGSEESLWTTSDCDERKGFVCRTQKDVGPVKRHDTGAVVGGTIGVLLALTMVVVALTFFFKAKKSPVDDAHTNAGVDACMDASTA</sequence>
<dbReference type="PANTHER" id="PTHR22803">
    <property type="entry name" value="MANNOSE, PHOSPHOLIPASE, LECTIN RECEPTOR RELATED"/>
    <property type="match status" value="1"/>
</dbReference>
<dbReference type="PROSITE" id="PS50041">
    <property type="entry name" value="C_TYPE_LECTIN_2"/>
    <property type="match status" value="5"/>
</dbReference>
<feature type="transmembrane region" description="Helical" evidence="2">
    <location>
        <begin position="759"/>
        <end position="782"/>
    </location>
</feature>
<accession>R7TTI4</accession>
<dbReference type="InterPro" id="IPR050111">
    <property type="entry name" value="C-type_lectin/snaclec_domain"/>
</dbReference>
<organism evidence="5">
    <name type="scientific">Capitella teleta</name>
    <name type="common">Polychaete worm</name>
    <dbReference type="NCBI Taxonomy" id="283909"/>
    <lineage>
        <taxon>Eukaryota</taxon>
        <taxon>Metazoa</taxon>
        <taxon>Spiralia</taxon>
        <taxon>Lophotrochozoa</taxon>
        <taxon>Annelida</taxon>
        <taxon>Polychaeta</taxon>
        <taxon>Sedentaria</taxon>
        <taxon>Scolecida</taxon>
        <taxon>Capitellidae</taxon>
        <taxon>Capitella</taxon>
    </lineage>
</organism>
<evidence type="ECO:0000313" key="6">
    <source>
        <dbReference type="EnsemblMetazoa" id="CapteP208366"/>
    </source>
</evidence>
<dbReference type="OrthoDB" id="6285323at2759"/>
<evidence type="ECO:0000313" key="7">
    <source>
        <dbReference type="Proteomes" id="UP000014760"/>
    </source>
</evidence>
<reference evidence="7" key="1">
    <citation type="submission" date="2012-12" db="EMBL/GenBank/DDBJ databases">
        <authorList>
            <person name="Hellsten U."/>
            <person name="Grimwood J."/>
            <person name="Chapman J.A."/>
            <person name="Shapiro H."/>
            <person name="Aerts A."/>
            <person name="Otillar R.P."/>
            <person name="Terry A.Y."/>
            <person name="Boore J.L."/>
            <person name="Simakov O."/>
            <person name="Marletaz F."/>
            <person name="Cho S.-J."/>
            <person name="Edsinger-Gonzales E."/>
            <person name="Havlak P."/>
            <person name="Kuo D.-H."/>
            <person name="Larsson T."/>
            <person name="Lv J."/>
            <person name="Arendt D."/>
            <person name="Savage R."/>
            <person name="Osoegawa K."/>
            <person name="de Jong P."/>
            <person name="Lindberg D.R."/>
            <person name="Seaver E.C."/>
            <person name="Weisblat D.A."/>
            <person name="Putnam N.H."/>
            <person name="Grigoriev I.V."/>
            <person name="Rokhsar D.S."/>
        </authorList>
    </citation>
    <scope>NUCLEOTIDE SEQUENCE</scope>
    <source>
        <strain evidence="7">I ESC-2004</strain>
    </source>
</reference>
<dbReference type="InterPro" id="IPR018378">
    <property type="entry name" value="C-type_lectin_CS"/>
</dbReference>
<protein>
    <recommendedName>
        <fullName evidence="4">C-type lectin domain-containing protein</fullName>
    </recommendedName>
</protein>
<dbReference type="Pfam" id="PF00059">
    <property type="entry name" value="Lectin_C"/>
    <property type="match status" value="5"/>
</dbReference>
<feature type="domain" description="C-type lectin" evidence="4">
    <location>
        <begin position="625"/>
        <end position="744"/>
    </location>
</feature>
<dbReference type="PROSITE" id="PS00615">
    <property type="entry name" value="C_TYPE_LECTIN_1"/>
    <property type="match status" value="2"/>
</dbReference>
<reference evidence="6" key="3">
    <citation type="submission" date="2015-06" db="UniProtKB">
        <authorList>
            <consortium name="EnsemblMetazoa"/>
        </authorList>
    </citation>
    <scope>IDENTIFICATION</scope>
</reference>
<gene>
    <name evidence="5" type="ORF">CAPTEDRAFT_208366</name>
</gene>
<feature type="domain" description="C-type lectin" evidence="4">
    <location>
        <begin position="42"/>
        <end position="146"/>
    </location>
</feature>
<evidence type="ECO:0000259" key="4">
    <source>
        <dbReference type="PROSITE" id="PS50041"/>
    </source>
</evidence>
<dbReference type="HOGENOM" id="CLU_330163_0_0_1"/>
<keyword evidence="2" id="KW-1133">Transmembrane helix</keyword>